<comment type="caution">
    <text evidence="5">The sequence shown here is derived from an EMBL/GenBank/DDBJ whole genome shotgun (WGS) entry which is preliminary data.</text>
</comment>
<dbReference type="InterPro" id="IPR032675">
    <property type="entry name" value="LRR_dom_sf"/>
</dbReference>
<dbReference type="PROSITE" id="PS51450">
    <property type="entry name" value="LRR"/>
    <property type="match status" value="3"/>
</dbReference>
<dbReference type="Gene3D" id="3.80.10.10">
    <property type="entry name" value="Ribonuclease Inhibitor"/>
    <property type="match status" value="2"/>
</dbReference>
<dbReference type="InterPro" id="IPR045060">
    <property type="entry name" value="Phe-tRNA-ligase_IIc_bsu"/>
</dbReference>
<dbReference type="GO" id="GO:0004826">
    <property type="term" value="F:phenylalanine-tRNA ligase activity"/>
    <property type="evidence" value="ECO:0007669"/>
    <property type="project" value="InterPro"/>
</dbReference>
<reference evidence="5" key="1">
    <citation type="journal article" date="2023" name="bioRxiv">
        <title>Scaffold-level genome assemblies of two parasitoid biocontrol wasps reveal the parthenogenesis mechanism and an associated novel virus.</title>
        <authorList>
            <person name="Inwood S."/>
            <person name="Skelly J."/>
            <person name="Guhlin J."/>
            <person name="Harrop T."/>
            <person name="Goldson S."/>
            <person name="Dearden P."/>
        </authorList>
    </citation>
    <scope>NUCLEOTIDE SEQUENCE</scope>
    <source>
        <strain evidence="5">Irish</strain>
        <tissue evidence="5">Whole body</tissue>
    </source>
</reference>
<keyword evidence="2" id="KW-0677">Repeat</keyword>
<dbReference type="AlphaFoldDB" id="A0AA39C6D9"/>
<dbReference type="GO" id="GO:0003723">
    <property type="term" value="F:RNA binding"/>
    <property type="evidence" value="ECO:0007669"/>
    <property type="project" value="InterPro"/>
</dbReference>
<dbReference type="InterPro" id="IPR001611">
    <property type="entry name" value="Leu-rich_rpt"/>
</dbReference>
<dbReference type="SMART" id="SM00369">
    <property type="entry name" value="LRR_TYP"/>
    <property type="match status" value="6"/>
</dbReference>
<evidence type="ECO:0000256" key="3">
    <source>
        <dbReference type="SAM" id="MobiDB-lite"/>
    </source>
</evidence>
<evidence type="ECO:0000313" key="6">
    <source>
        <dbReference type="Proteomes" id="UP001168990"/>
    </source>
</evidence>
<dbReference type="Pfam" id="PF13855">
    <property type="entry name" value="LRR_8"/>
    <property type="match status" value="2"/>
</dbReference>
<evidence type="ECO:0000256" key="2">
    <source>
        <dbReference type="ARBA" id="ARBA00022737"/>
    </source>
</evidence>
<keyword evidence="6" id="KW-1185">Reference proteome</keyword>
<dbReference type="InterPro" id="IPR003591">
    <property type="entry name" value="Leu-rich_rpt_typical-subtyp"/>
</dbReference>
<name>A0AA39C6D9_9HYME</name>
<dbReference type="GO" id="GO:0006432">
    <property type="term" value="P:phenylalanyl-tRNA aminoacylation"/>
    <property type="evidence" value="ECO:0007669"/>
    <property type="project" value="InterPro"/>
</dbReference>
<dbReference type="EMBL" id="JAQQBS010001424">
    <property type="protein sequence ID" value="KAK0158449.1"/>
    <property type="molecule type" value="Genomic_DNA"/>
</dbReference>
<dbReference type="InterPro" id="IPR005146">
    <property type="entry name" value="B3/B4_tRNA-bd"/>
</dbReference>
<proteinExistence type="predicted"/>
<evidence type="ECO:0000313" key="5">
    <source>
        <dbReference type="EMBL" id="KAK0158449.1"/>
    </source>
</evidence>
<evidence type="ECO:0000256" key="1">
    <source>
        <dbReference type="ARBA" id="ARBA00022614"/>
    </source>
</evidence>
<dbReference type="Proteomes" id="UP001168990">
    <property type="component" value="Unassembled WGS sequence"/>
</dbReference>
<dbReference type="InterPro" id="IPR020825">
    <property type="entry name" value="Phe-tRNA_synthase-like_B3/B4"/>
</dbReference>
<dbReference type="SUPFAM" id="SSF52058">
    <property type="entry name" value="L domain-like"/>
    <property type="match status" value="1"/>
</dbReference>
<dbReference type="PANTHER" id="PTHR10947">
    <property type="entry name" value="PHENYLALANYL-TRNA SYNTHETASE BETA CHAIN AND LEUCINE-RICH REPEAT-CONTAINING PROTEIN 47"/>
    <property type="match status" value="1"/>
</dbReference>
<dbReference type="SMART" id="SM00873">
    <property type="entry name" value="B3_4"/>
    <property type="match status" value="1"/>
</dbReference>
<gene>
    <name evidence="5" type="ORF">PV328_009449</name>
</gene>
<evidence type="ECO:0000259" key="4">
    <source>
        <dbReference type="SMART" id="SM00873"/>
    </source>
</evidence>
<sequence length="535" mass="60465">MNSSTDIWSEVDQVKKEKRHELVLSGAEISKKIKTCGLDNNIFSLDNLNFLNINQTCLKIVPDEIGMLENLTTLVLHSNAISTLPKTISNLKKLKVLDCSRNALDSLPQELSLLPQLTTINFGSNLLTELPCQLQNTKLISVDLSNNKFQTFPDVCYAELIHLMEINLKGNEIKELPSSISVLLSLKHLNLSDNCITVVPGELAYCQKLKELDLKGNNLTDKRLYKLVDQCKTKQVLDYVRQHCPTTTINSSNDGKGTKKGKRTQKNSESDATKQIIDNLTHKLRILRTTDSTPVIKILDPVKSIRPHIVACVVRNLTFNEDNFKTFIRLQTKLHEGICEKRNLATLATHDLDLIPPGDLTYTAIPPKQLKLKPLGRNKLYTAANLFEQLKTEADNLRREKKRNVYSGIHKYLYLIEGKPQFPCLLDSSNQVISLPPITNSDITKMSVNTKNMFVEVTNGTSQQTCRHIMDTFLKELVTLGIGLPQCNDSEEQTLFYDLQIEQVKVVDVEGNLKHVYPSRNDFNIEDKSVTVIRD</sequence>
<reference evidence="5" key="2">
    <citation type="submission" date="2023-03" db="EMBL/GenBank/DDBJ databases">
        <authorList>
            <person name="Inwood S.N."/>
            <person name="Skelly J.G."/>
            <person name="Guhlin J."/>
            <person name="Harrop T.W.R."/>
            <person name="Goldson S.G."/>
            <person name="Dearden P.K."/>
        </authorList>
    </citation>
    <scope>NUCLEOTIDE SEQUENCE</scope>
    <source>
        <strain evidence="5">Irish</strain>
        <tissue evidence="5">Whole body</tissue>
    </source>
</reference>
<accession>A0AA39C6D9</accession>
<feature type="region of interest" description="Disordered" evidence="3">
    <location>
        <begin position="248"/>
        <end position="272"/>
    </location>
</feature>
<dbReference type="PANTHER" id="PTHR10947:SF3">
    <property type="entry name" value="LEUCINE-RICH REPEAT-CONTAINING PROTEIN 47"/>
    <property type="match status" value="1"/>
</dbReference>
<organism evidence="5 6">
    <name type="scientific">Microctonus aethiopoides</name>
    <dbReference type="NCBI Taxonomy" id="144406"/>
    <lineage>
        <taxon>Eukaryota</taxon>
        <taxon>Metazoa</taxon>
        <taxon>Ecdysozoa</taxon>
        <taxon>Arthropoda</taxon>
        <taxon>Hexapoda</taxon>
        <taxon>Insecta</taxon>
        <taxon>Pterygota</taxon>
        <taxon>Neoptera</taxon>
        <taxon>Endopterygota</taxon>
        <taxon>Hymenoptera</taxon>
        <taxon>Apocrita</taxon>
        <taxon>Ichneumonoidea</taxon>
        <taxon>Braconidae</taxon>
        <taxon>Euphorinae</taxon>
        <taxon>Microctonus</taxon>
    </lineage>
</organism>
<keyword evidence="1" id="KW-0433">Leucine-rich repeat</keyword>
<feature type="domain" description="B3/B4 tRNA-binding" evidence="4">
    <location>
        <begin position="305"/>
        <end position="482"/>
    </location>
</feature>
<protein>
    <recommendedName>
        <fullName evidence="4">B3/B4 tRNA-binding domain-containing protein</fullName>
    </recommendedName>
</protein>
<dbReference type="Gene3D" id="3.50.40.10">
    <property type="entry name" value="Phenylalanyl-trna Synthetase, Chain B, domain 3"/>
    <property type="match status" value="1"/>
</dbReference>